<dbReference type="AlphaFoldDB" id="A0A1T0C5L5"/>
<dbReference type="Gene3D" id="3.30.110.190">
    <property type="match status" value="1"/>
</dbReference>
<evidence type="ECO:0008006" key="3">
    <source>
        <dbReference type="Google" id="ProtNLM"/>
    </source>
</evidence>
<protein>
    <recommendedName>
        <fullName evidence="3">DUF4393 domain-containing protein</fullName>
    </recommendedName>
</protein>
<dbReference type="InterPro" id="IPR025506">
    <property type="entry name" value="Abi_alpha"/>
</dbReference>
<comment type="caution">
    <text evidence="1">The sequence shown here is derived from an EMBL/GenBank/DDBJ whole genome shotgun (WGS) entry which is preliminary data.</text>
</comment>
<organism evidence="1 2">
    <name type="scientific">Streptococcus mitis</name>
    <dbReference type="NCBI Taxonomy" id="28037"/>
    <lineage>
        <taxon>Bacteria</taxon>
        <taxon>Bacillati</taxon>
        <taxon>Bacillota</taxon>
        <taxon>Bacilli</taxon>
        <taxon>Lactobacillales</taxon>
        <taxon>Streptococcaceae</taxon>
        <taxon>Streptococcus</taxon>
        <taxon>Streptococcus mitis group</taxon>
    </lineage>
</organism>
<dbReference type="EMBL" id="MUYO01000003">
    <property type="protein sequence ID" value="OOS17657.1"/>
    <property type="molecule type" value="Genomic_DNA"/>
</dbReference>
<proteinExistence type="predicted"/>
<accession>A0A1T0C5L5</accession>
<name>A0A1T0C5L5_STRMT</name>
<gene>
    <name evidence="1" type="ORF">B0686_07835</name>
</gene>
<dbReference type="Pfam" id="PF14337">
    <property type="entry name" value="Abi_alpha"/>
    <property type="match status" value="1"/>
</dbReference>
<evidence type="ECO:0000313" key="1">
    <source>
        <dbReference type="EMBL" id="OOS17657.1"/>
    </source>
</evidence>
<evidence type="ECO:0000313" key="2">
    <source>
        <dbReference type="Proteomes" id="UP000190652"/>
    </source>
</evidence>
<sequence>MLDEEDFIKIGKEVIPNIYDDGAKPAIREIGQFIARPLKLINALFQPLDIWLLNKEYNIEKTKILLAERLKHVKPEELVSPEPHVAIPAIIALSYSMDSEELRNLYANLLSKAMVLGMKDKVHPSFVEIIKQLSPIDAIVFKEIMERPIKPIIDLYITDSDEISEVTTIENITWMDREYEVVLVSLANLVRLGLIEIPDGYNYNDDLNYSLVRSSSAYDIIFQKLNCQIKIQELLDHKVKERKKYIKLNALSETFYKICVCEL</sequence>
<reference evidence="1 2" key="1">
    <citation type="submission" date="2017-02" db="EMBL/GenBank/DDBJ databases">
        <title>Draft genome sequence of Streptococcus mitis CCUG 63687.</title>
        <authorList>
            <person name="Salva-Serra F."/>
            <person name="Engstrom-Jakobsson H."/>
            <person name="Thorell K."/>
            <person name="Jaen-Luchoro D."/>
            <person name="Gonzales-Siles L."/>
            <person name="Karlsson R."/>
            <person name="Yazdan S."/>
            <person name="Boulund F."/>
            <person name="Johnning A."/>
            <person name="Engstrand L."/>
            <person name="Kristiansson E."/>
            <person name="Moore E."/>
        </authorList>
    </citation>
    <scope>NUCLEOTIDE SEQUENCE [LARGE SCALE GENOMIC DNA]</scope>
    <source>
        <strain evidence="1 2">CCUG 63687</strain>
    </source>
</reference>
<dbReference type="RefSeq" id="WP_033689208.1">
    <property type="nucleotide sequence ID" value="NZ_CAMHZG010000004.1"/>
</dbReference>
<dbReference type="Proteomes" id="UP000190652">
    <property type="component" value="Unassembled WGS sequence"/>
</dbReference>